<keyword evidence="2" id="KW-1185">Reference proteome</keyword>
<dbReference type="AlphaFoldDB" id="A0A8K0IK22"/>
<accession>A0A8K0IK22</accession>
<reference evidence="1" key="1">
    <citation type="journal article" date="2017" name="Gigascience">
        <title>The genome draft of coconut (Cocos nucifera).</title>
        <authorList>
            <person name="Xiao Y."/>
            <person name="Xu P."/>
            <person name="Fan H."/>
            <person name="Baudouin L."/>
            <person name="Xia W."/>
            <person name="Bocs S."/>
            <person name="Xu J."/>
            <person name="Li Q."/>
            <person name="Guo A."/>
            <person name="Zhou L."/>
            <person name="Li J."/>
            <person name="Wu Y."/>
            <person name="Ma Z."/>
            <person name="Armero A."/>
            <person name="Issali A.E."/>
            <person name="Liu N."/>
            <person name="Peng M."/>
            <person name="Yang Y."/>
        </authorList>
    </citation>
    <scope>NUCLEOTIDE SEQUENCE</scope>
    <source>
        <tissue evidence="1">Spear leaf of Hainan Tall coconut</tissue>
    </source>
</reference>
<evidence type="ECO:0000313" key="1">
    <source>
        <dbReference type="EMBL" id="KAG1359616.1"/>
    </source>
</evidence>
<comment type="caution">
    <text evidence="1">The sequence shown here is derived from an EMBL/GenBank/DDBJ whole genome shotgun (WGS) entry which is preliminary data.</text>
</comment>
<reference evidence="1" key="2">
    <citation type="submission" date="2019-07" db="EMBL/GenBank/DDBJ databases">
        <authorList>
            <person name="Yang Y."/>
            <person name="Bocs S."/>
            <person name="Baudouin L."/>
        </authorList>
    </citation>
    <scope>NUCLEOTIDE SEQUENCE</scope>
    <source>
        <tissue evidence="1">Spear leaf of Hainan Tall coconut</tissue>
    </source>
</reference>
<proteinExistence type="predicted"/>
<sequence>MEMVTMTMTMMDDVRVKGKEVTAEAEEAMWGHGGANSLLEATEGVVGDDVGGEGEGVLEKYGMEGGGAIGEVEAAGLGAGRAGEVGDL</sequence>
<organism evidence="1 2">
    <name type="scientific">Cocos nucifera</name>
    <name type="common">Coconut palm</name>
    <dbReference type="NCBI Taxonomy" id="13894"/>
    <lineage>
        <taxon>Eukaryota</taxon>
        <taxon>Viridiplantae</taxon>
        <taxon>Streptophyta</taxon>
        <taxon>Embryophyta</taxon>
        <taxon>Tracheophyta</taxon>
        <taxon>Spermatophyta</taxon>
        <taxon>Magnoliopsida</taxon>
        <taxon>Liliopsida</taxon>
        <taxon>Arecaceae</taxon>
        <taxon>Arecoideae</taxon>
        <taxon>Cocoseae</taxon>
        <taxon>Attaleinae</taxon>
        <taxon>Cocos</taxon>
    </lineage>
</organism>
<protein>
    <submittedName>
        <fullName evidence="1">Uncharacterized protein</fullName>
    </submittedName>
</protein>
<gene>
    <name evidence="1" type="ORF">COCNU_08G010620</name>
</gene>
<name>A0A8K0IK22_COCNU</name>
<evidence type="ECO:0000313" key="2">
    <source>
        <dbReference type="Proteomes" id="UP000797356"/>
    </source>
</evidence>
<dbReference type="Proteomes" id="UP000797356">
    <property type="component" value="Chromosome 8"/>
</dbReference>
<dbReference type="EMBL" id="CM017879">
    <property type="protein sequence ID" value="KAG1359616.1"/>
    <property type="molecule type" value="Genomic_DNA"/>
</dbReference>